<protein>
    <submittedName>
        <fullName evidence="1">Uncharacterized protein</fullName>
    </submittedName>
</protein>
<keyword evidence="2" id="KW-1185">Reference proteome</keyword>
<sequence>MPRSVRALIEQALTAADAALRHKLGPCGEKLPHVTMVLMRDGTVVMRGNCGTESLAEFSEALQKIEQAHGRQEQTELKKQRSR</sequence>
<organism evidence="1 2">
    <name type="scientific">Reyranella aquatilis</name>
    <dbReference type="NCBI Taxonomy" id="2035356"/>
    <lineage>
        <taxon>Bacteria</taxon>
        <taxon>Pseudomonadati</taxon>
        <taxon>Pseudomonadota</taxon>
        <taxon>Alphaproteobacteria</taxon>
        <taxon>Hyphomicrobiales</taxon>
        <taxon>Reyranellaceae</taxon>
        <taxon>Reyranella</taxon>
    </lineage>
</organism>
<evidence type="ECO:0000313" key="2">
    <source>
        <dbReference type="Proteomes" id="UP001198862"/>
    </source>
</evidence>
<evidence type="ECO:0000313" key="1">
    <source>
        <dbReference type="EMBL" id="MCC8430080.1"/>
    </source>
</evidence>
<gene>
    <name evidence="1" type="ORF">LJ725_13970</name>
</gene>
<proteinExistence type="predicted"/>
<dbReference type="EMBL" id="JAJISD010000005">
    <property type="protein sequence ID" value="MCC8430080.1"/>
    <property type="molecule type" value="Genomic_DNA"/>
</dbReference>
<dbReference type="RefSeq" id="WP_230551269.1">
    <property type="nucleotide sequence ID" value="NZ_JAJISD010000005.1"/>
</dbReference>
<name>A0ABS8KVH7_9HYPH</name>
<dbReference type="Proteomes" id="UP001198862">
    <property type="component" value="Unassembled WGS sequence"/>
</dbReference>
<reference evidence="1 2" key="1">
    <citation type="submission" date="2021-11" db="EMBL/GenBank/DDBJ databases">
        <authorList>
            <person name="Lee D.-H."/>
            <person name="Kim S.-B."/>
        </authorList>
    </citation>
    <scope>NUCLEOTIDE SEQUENCE [LARGE SCALE GENOMIC DNA]</scope>
    <source>
        <strain evidence="1 2">KCTC 52223</strain>
    </source>
</reference>
<comment type="caution">
    <text evidence="1">The sequence shown here is derived from an EMBL/GenBank/DDBJ whole genome shotgun (WGS) entry which is preliminary data.</text>
</comment>
<accession>A0ABS8KVH7</accession>